<proteinExistence type="predicted"/>
<feature type="chain" id="PRO_5020264591" evidence="1">
    <location>
        <begin position="34"/>
        <end position="408"/>
    </location>
</feature>
<keyword evidence="4" id="KW-1185">Reference proteome</keyword>
<dbReference type="AlphaFoldDB" id="A0A4U8QB60"/>
<reference evidence="3 4" key="1">
    <citation type="journal article" date="2019" name="Anaerobe">
        <title>Detection of Robinsoniella peoriensis in multiple bone samples of a trauma patient.</title>
        <authorList>
            <person name="Schrottner P."/>
            <person name="Hartwich K."/>
            <person name="Bunk B."/>
            <person name="Schober I."/>
            <person name="Helbig S."/>
            <person name="Rudolph W.W."/>
            <person name="Gunzer F."/>
        </authorList>
    </citation>
    <scope>NUCLEOTIDE SEQUENCE [LARGE SCALE GENOMIC DNA]</scope>
    <source>
        <strain evidence="3 4">DSM 106044</strain>
    </source>
</reference>
<dbReference type="SMART" id="SM00060">
    <property type="entry name" value="FN3"/>
    <property type="match status" value="4"/>
</dbReference>
<evidence type="ECO:0000313" key="3">
    <source>
        <dbReference type="EMBL" id="TLC99115.1"/>
    </source>
</evidence>
<protein>
    <submittedName>
        <fullName evidence="3">Fibronectin type III domain protein</fullName>
    </submittedName>
</protein>
<dbReference type="PANTHER" id="PTHR47135:SF1">
    <property type="entry name" value="FIBRONECTIN TYPE III DOMAIN-CONTAINING PROTEIN 7"/>
    <property type="match status" value="1"/>
</dbReference>
<organism evidence="3 4">
    <name type="scientific">Robinsoniella peoriensis</name>
    <dbReference type="NCBI Taxonomy" id="180332"/>
    <lineage>
        <taxon>Bacteria</taxon>
        <taxon>Bacillati</taxon>
        <taxon>Bacillota</taxon>
        <taxon>Clostridia</taxon>
        <taxon>Lachnospirales</taxon>
        <taxon>Lachnospiraceae</taxon>
        <taxon>Robinsoniella</taxon>
    </lineage>
</organism>
<evidence type="ECO:0000256" key="1">
    <source>
        <dbReference type="SAM" id="SignalP"/>
    </source>
</evidence>
<evidence type="ECO:0000313" key="4">
    <source>
        <dbReference type="Proteomes" id="UP000306509"/>
    </source>
</evidence>
<comment type="caution">
    <text evidence="3">The sequence shown here is derived from an EMBL/GenBank/DDBJ whole genome shotgun (WGS) entry which is preliminary data.</text>
</comment>
<keyword evidence="1" id="KW-0732">Signal</keyword>
<dbReference type="Gene3D" id="2.60.40.10">
    <property type="entry name" value="Immunoglobulins"/>
    <property type="match status" value="4"/>
</dbReference>
<dbReference type="EMBL" id="QGQD01000077">
    <property type="protein sequence ID" value="TLC99115.1"/>
    <property type="molecule type" value="Genomic_DNA"/>
</dbReference>
<dbReference type="PROSITE" id="PS50853">
    <property type="entry name" value="FN3"/>
    <property type="match status" value="1"/>
</dbReference>
<dbReference type="STRING" id="180332.GCA_000797495_01903"/>
<feature type="domain" description="Fibronectin type-III" evidence="2">
    <location>
        <begin position="37"/>
        <end position="131"/>
    </location>
</feature>
<dbReference type="InterPro" id="IPR003961">
    <property type="entry name" value="FN3_dom"/>
</dbReference>
<dbReference type="InterPro" id="IPR036116">
    <property type="entry name" value="FN3_sf"/>
</dbReference>
<dbReference type="InterPro" id="IPR013783">
    <property type="entry name" value="Ig-like_fold"/>
</dbReference>
<dbReference type="CDD" id="cd00063">
    <property type="entry name" value="FN3"/>
    <property type="match status" value="1"/>
</dbReference>
<dbReference type="RefSeq" id="WP_138003540.1">
    <property type="nucleotide sequence ID" value="NZ_CAUSDN010000053.1"/>
</dbReference>
<accession>A0A4U8QB60</accession>
<dbReference type="SUPFAM" id="SSF49265">
    <property type="entry name" value="Fibronectin type III"/>
    <property type="match status" value="2"/>
</dbReference>
<evidence type="ECO:0000259" key="2">
    <source>
        <dbReference type="PROSITE" id="PS50853"/>
    </source>
</evidence>
<dbReference type="PANTHER" id="PTHR47135">
    <property type="entry name" value="FIBRONECTIN TYPE III DOMAIN-CONTAINING PROTEIN 7"/>
    <property type="match status" value="1"/>
</dbReference>
<feature type="signal peptide" evidence="1">
    <location>
        <begin position="1"/>
        <end position="33"/>
    </location>
</feature>
<sequence precursor="true">MSEKKSFFVTKKLFAVVVLSFLLAMMLGISVFAAPAAPSGLRQTSAYTNSAKVVWNAVVGKNIRYHVQYSTDNRNFSDAATYDSSYPEIYKSNLSTGSTYYFRVRAYESIYGKPNDYSTWSPSFEAVTVPDRIKTESLNQSAAKTSSISLNWSPVTGATRYQVYRVDGSAQIYAATTNSPSVTIGNLKTGTSNYLRVYAERVSSSGYVARNDYSAYIYANTLPGTVTGIKVTNSYPYSNKVALAWNRAENAKGYQIAVYTMKNKKTGKTLNVSSSSYNTIKMNQKSFYKVKVRAYTQLNNGKKVYGNWGSTYVANQQEVKVRNVSGGLTASWPKVTGATNYTVYASDKQKKGYKKISTTKSTSYTLKKFKGKNMKKGKKYYFYVVANKKVKSKTYKSFPQYGFFQTYR</sequence>
<dbReference type="Proteomes" id="UP000306509">
    <property type="component" value="Unassembled WGS sequence"/>
</dbReference>
<gene>
    <name evidence="3" type="ORF">DSM106044_04097</name>
</gene>
<name>A0A4U8QB60_9FIRM</name>